<dbReference type="InterPro" id="IPR050483">
    <property type="entry name" value="CoA-transferase_III_domain"/>
</dbReference>
<protein>
    <submittedName>
        <fullName evidence="3">Formyl-coenzyme A transferase</fullName>
    </submittedName>
</protein>
<evidence type="ECO:0000256" key="2">
    <source>
        <dbReference type="ARBA" id="ARBA00022679"/>
    </source>
</evidence>
<dbReference type="AlphaFoldDB" id="C1H367"/>
<dbReference type="STRING" id="502779.C1H367"/>
<dbReference type="Proteomes" id="UP000002059">
    <property type="component" value="Partially assembled WGS sequence"/>
</dbReference>
<dbReference type="HOGENOM" id="CLU_033975_0_1_1"/>
<organism evidence="3 4">
    <name type="scientific">Paracoccidioides lutzii (strain ATCC MYA-826 / Pb01)</name>
    <name type="common">Paracoccidioides brasiliensis</name>
    <dbReference type="NCBI Taxonomy" id="502779"/>
    <lineage>
        <taxon>Eukaryota</taxon>
        <taxon>Fungi</taxon>
        <taxon>Dikarya</taxon>
        <taxon>Ascomycota</taxon>
        <taxon>Pezizomycotina</taxon>
        <taxon>Eurotiomycetes</taxon>
        <taxon>Eurotiomycetidae</taxon>
        <taxon>Onygenales</taxon>
        <taxon>Ajellomycetaceae</taxon>
        <taxon>Paracoccidioides</taxon>
    </lineage>
</organism>
<evidence type="ECO:0000313" key="4">
    <source>
        <dbReference type="Proteomes" id="UP000002059"/>
    </source>
</evidence>
<dbReference type="GeneID" id="9096342"/>
<reference evidence="3 4" key="1">
    <citation type="journal article" date="2011" name="PLoS Genet.">
        <title>Comparative genomic analysis of human fungal pathogens causing paracoccidioidomycosis.</title>
        <authorList>
            <person name="Desjardins C.A."/>
            <person name="Champion M.D."/>
            <person name="Holder J.W."/>
            <person name="Muszewska A."/>
            <person name="Goldberg J."/>
            <person name="Bailao A.M."/>
            <person name="Brigido M.M."/>
            <person name="Ferreira M.E."/>
            <person name="Garcia A.M."/>
            <person name="Grynberg M."/>
            <person name="Gujja S."/>
            <person name="Heiman D.I."/>
            <person name="Henn M.R."/>
            <person name="Kodira C.D."/>
            <person name="Leon-Narvaez H."/>
            <person name="Longo L.V."/>
            <person name="Ma L.J."/>
            <person name="Malavazi I."/>
            <person name="Matsuo A.L."/>
            <person name="Morais F.V."/>
            <person name="Pereira M."/>
            <person name="Rodriguez-Brito S."/>
            <person name="Sakthikumar S."/>
            <person name="Salem-Izacc S.M."/>
            <person name="Sykes S.M."/>
            <person name="Teixeira M.M."/>
            <person name="Vallejo M.C."/>
            <person name="Walter M.E."/>
            <person name="Yandava C."/>
            <person name="Young S."/>
            <person name="Zeng Q."/>
            <person name="Zucker J."/>
            <person name="Felipe M.S."/>
            <person name="Goldman G.H."/>
            <person name="Haas B.J."/>
            <person name="McEwen J.G."/>
            <person name="Nino-Vega G."/>
            <person name="Puccia R."/>
            <person name="San-Blas G."/>
            <person name="Soares C.M."/>
            <person name="Birren B.W."/>
            <person name="Cuomo C.A."/>
        </authorList>
    </citation>
    <scope>NUCLEOTIDE SEQUENCE [LARGE SCALE GENOMIC DNA]</scope>
    <source>
        <strain evidence="4">ATCC MYA-826 / Pb01</strain>
    </source>
</reference>
<dbReference type="InterPro" id="IPR003673">
    <property type="entry name" value="CoA-Trfase_fam_III"/>
</dbReference>
<comment type="similarity">
    <text evidence="1">Belongs to the CoA-transferase III family.</text>
</comment>
<dbReference type="OrthoDB" id="4196308at2759"/>
<dbReference type="OMA" id="RTGNIMP"/>
<dbReference type="GO" id="GO:0047369">
    <property type="term" value="F:succinate-hydroxymethylglutarate CoA-transferase activity"/>
    <property type="evidence" value="ECO:0007669"/>
    <property type="project" value="TreeGrafter"/>
</dbReference>
<dbReference type="PANTHER" id="PTHR48207">
    <property type="entry name" value="SUCCINATE--HYDROXYMETHYLGLUTARATE COA-TRANSFERASE"/>
    <property type="match status" value="1"/>
</dbReference>
<dbReference type="GO" id="GO:0005739">
    <property type="term" value="C:mitochondrion"/>
    <property type="evidence" value="ECO:0007669"/>
    <property type="project" value="TreeGrafter"/>
</dbReference>
<dbReference type="PANTHER" id="PTHR48207:SF3">
    <property type="entry name" value="SUCCINATE--HYDROXYMETHYLGLUTARATE COA-TRANSFERASE"/>
    <property type="match status" value="1"/>
</dbReference>
<name>C1H367_PARBA</name>
<dbReference type="KEGG" id="pbl:PAAG_05210"/>
<accession>C1H367</accession>
<evidence type="ECO:0000313" key="3">
    <source>
        <dbReference type="EMBL" id="EEH34161.2"/>
    </source>
</evidence>
<dbReference type="Pfam" id="PF02515">
    <property type="entry name" value="CoA_transf_3"/>
    <property type="match status" value="1"/>
</dbReference>
<sequence length="458" mass="50284">MTTGFCLQLARRLGLELGRRRRPTPGLNVLGERHGPYFTPKSYPSMSSNNGGTSYLLGALHGFKILDLSRILAGPFCTQMLADYGADVIKVEQPGKGDDTRYWRTDGEGEKWSTEGISCYFACVNRNKRSVTLDLKSEKGREIILDLVKRADVVVENFLPGKMDKLGIGYETISKVNPAIIHASISGYGATGPYSQRAGYDIIAAAEGGLLHVTGEADGPPTKPGIGMTDLCTGLFMHGAIIAALQARHQTGKGQKLEGSLFETQVSLMTNVASNWLNMGQEAQRWGTAHPSIVPYEAFKTKNSHLVLGATNNRQFGILADRLGSPHLAHDGRFRTNDSRVRNRAELNVILCELFKSKTTDEWLTIFEGSGMPYGPINSLEKVFTHTQTQAREMIQSIEFDAAVDGRFKVTGFPVKFSGTKPSIRSNPPLLGEHTDEILQELGISKEKLADLRREKIV</sequence>
<dbReference type="VEuPathDB" id="FungiDB:PAAG_05210"/>
<dbReference type="Gene3D" id="3.40.50.10540">
    <property type="entry name" value="Crotonobetainyl-coa:carnitine coa-transferase, domain 1"/>
    <property type="match status" value="1"/>
</dbReference>
<dbReference type="eggNOG" id="KOG3957">
    <property type="taxonomic scope" value="Eukaryota"/>
</dbReference>
<proteinExistence type="inferred from homology"/>
<dbReference type="InterPro" id="IPR023606">
    <property type="entry name" value="CoA-Trfase_III_dom_1_sf"/>
</dbReference>
<dbReference type="Gene3D" id="3.30.1540.10">
    <property type="entry name" value="formyl-coa transferase, domain 3"/>
    <property type="match status" value="1"/>
</dbReference>
<evidence type="ECO:0000256" key="1">
    <source>
        <dbReference type="ARBA" id="ARBA00008383"/>
    </source>
</evidence>
<dbReference type="FunFam" id="3.30.1540.10:FF:000005">
    <property type="entry name" value="succinate--hydroxymethylglutarate CoA-transferase isoform X4"/>
    <property type="match status" value="1"/>
</dbReference>
<dbReference type="SUPFAM" id="SSF89796">
    <property type="entry name" value="CoA-transferase family III (CaiB/BaiF)"/>
    <property type="match status" value="1"/>
</dbReference>
<gene>
    <name evidence="3" type="ORF">PAAG_05210</name>
</gene>
<dbReference type="RefSeq" id="XP_015699727.1">
    <property type="nucleotide sequence ID" value="XM_015845501.1"/>
</dbReference>
<keyword evidence="4" id="KW-1185">Reference proteome</keyword>
<dbReference type="EMBL" id="KN294004">
    <property type="protein sequence ID" value="EEH34161.2"/>
    <property type="molecule type" value="Genomic_DNA"/>
</dbReference>
<dbReference type="InterPro" id="IPR044855">
    <property type="entry name" value="CoA-Trfase_III_dom3_sf"/>
</dbReference>
<keyword evidence="2 3" id="KW-0808">Transferase</keyword>